<evidence type="ECO:0000256" key="4">
    <source>
        <dbReference type="ARBA" id="ARBA00022989"/>
    </source>
</evidence>
<dbReference type="InterPro" id="IPR050833">
    <property type="entry name" value="Poly_Biosynth_Transport"/>
</dbReference>
<dbReference type="EMBL" id="JADIXP010000005">
    <property type="protein sequence ID" value="MBF4178175.1"/>
    <property type="molecule type" value="Genomic_DNA"/>
</dbReference>
<evidence type="ECO:0000313" key="7">
    <source>
        <dbReference type="EMBL" id="MBF4178175.1"/>
    </source>
</evidence>
<evidence type="ECO:0000256" key="2">
    <source>
        <dbReference type="ARBA" id="ARBA00022475"/>
    </source>
</evidence>
<reference evidence="7 8" key="1">
    <citation type="submission" date="2020-11" db="EMBL/GenBank/DDBJ databases">
        <title>Identification of Lelliottia nimipressuralis from Wound Infection by Whole Genome-Based Bacterial Identification.</title>
        <authorList>
            <person name="Navarathna D.H."/>
            <person name="Choi H."/>
            <person name="Jinadatha C."/>
            <person name="Chatterjee P."/>
            <person name="Hwang M."/>
        </authorList>
    </citation>
    <scope>NUCLEOTIDE SEQUENCE [LARGE SCALE GENOMIC DNA]</scope>
    <source>
        <strain evidence="7 8">DN2020</strain>
    </source>
</reference>
<feature type="transmembrane region" description="Helical" evidence="6">
    <location>
        <begin position="374"/>
        <end position="399"/>
    </location>
</feature>
<feature type="transmembrane region" description="Helical" evidence="6">
    <location>
        <begin position="260"/>
        <end position="279"/>
    </location>
</feature>
<feature type="transmembrane region" description="Helical" evidence="6">
    <location>
        <begin position="215"/>
        <end position="239"/>
    </location>
</feature>
<dbReference type="Pfam" id="PF01943">
    <property type="entry name" value="Polysacc_synt"/>
    <property type="match status" value="1"/>
</dbReference>
<keyword evidence="4 6" id="KW-1133">Transmembrane helix</keyword>
<organism evidence="7 8">
    <name type="scientific">Lelliottia nimipressuralis</name>
    <dbReference type="NCBI Taxonomy" id="69220"/>
    <lineage>
        <taxon>Bacteria</taxon>
        <taxon>Pseudomonadati</taxon>
        <taxon>Pseudomonadota</taxon>
        <taxon>Gammaproteobacteria</taxon>
        <taxon>Enterobacterales</taxon>
        <taxon>Enterobacteriaceae</taxon>
        <taxon>Lelliottia</taxon>
    </lineage>
</organism>
<feature type="transmembrane region" description="Helical" evidence="6">
    <location>
        <begin position="299"/>
        <end position="323"/>
    </location>
</feature>
<evidence type="ECO:0000256" key="1">
    <source>
        <dbReference type="ARBA" id="ARBA00004651"/>
    </source>
</evidence>
<keyword evidence="3 6" id="KW-0812">Transmembrane</keyword>
<dbReference type="AlphaFoldDB" id="A0ABD4K9L4"/>
<feature type="transmembrane region" description="Helical" evidence="6">
    <location>
        <begin position="344"/>
        <end position="368"/>
    </location>
</feature>
<sequence length="465" mass="51553">MLSKFSKMVEKLTEIIRPISINLPQDKKDEILRLRGIYLTAAVSLIAKMISMLSIFITIPATLNYLGSELFGVWMTLSSLIAMLTFADMGIGNGIINKLSKSINTDDVNETKKIITNALIVLLVIAVSINLVYILLSGFVNWNLALNLSENVNPHAVGNALFAFVFCFGLNIIFSSVQKIQLAHQLGFLASIWQIIGSVTSLIILFVFIHFKLEMAWLVFAVAGIPAILQCLNYLYFSAFVCKKNFIHFRLVDLGEIKSLLSAGGLFFVLQISMALTYTSDNIILNSILGAQAVTEYSVHIRLFSIIPILMGMVLIPLWPAYSSARIKNDSVWIKKVWNKSIKMALMVSISLGCLLVVFLPSIFHLWLNDKVQPIFSLAYLLFVWKIFEAVGLTISSFLNGMNLIKSQAVIAVFTAFIAIGLKIALVKTIGLNGVILGTLLPFALITFLPTLLIALKFIKKGKYQ</sequence>
<keyword evidence="2" id="KW-1003">Cell membrane</keyword>
<feature type="transmembrane region" description="Helical" evidence="6">
    <location>
        <begin position="411"/>
        <end position="430"/>
    </location>
</feature>
<dbReference type="InterPro" id="IPR002797">
    <property type="entry name" value="Polysacc_synth"/>
</dbReference>
<feature type="transmembrane region" description="Helical" evidence="6">
    <location>
        <begin position="114"/>
        <end position="136"/>
    </location>
</feature>
<comment type="subcellular location">
    <subcellularLocation>
        <location evidence="1">Cell membrane</location>
        <topology evidence="1">Multi-pass membrane protein</topology>
    </subcellularLocation>
</comment>
<dbReference type="PANTHER" id="PTHR30250:SF26">
    <property type="entry name" value="PSMA PROTEIN"/>
    <property type="match status" value="1"/>
</dbReference>
<feature type="transmembrane region" description="Helical" evidence="6">
    <location>
        <begin position="37"/>
        <end position="59"/>
    </location>
</feature>
<gene>
    <name evidence="7" type="ORF">ISP11_09895</name>
</gene>
<evidence type="ECO:0000256" key="5">
    <source>
        <dbReference type="ARBA" id="ARBA00023136"/>
    </source>
</evidence>
<feature type="transmembrane region" description="Helical" evidence="6">
    <location>
        <begin position="186"/>
        <end position="209"/>
    </location>
</feature>
<feature type="transmembrane region" description="Helical" evidence="6">
    <location>
        <begin position="436"/>
        <end position="459"/>
    </location>
</feature>
<comment type="caution">
    <text evidence="7">The sequence shown here is derived from an EMBL/GenBank/DDBJ whole genome shotgun (WGS) entry which is preliminary data.</text>
</comment>
<dbReference type="GO" id="GO:0005886">
    <property type="term" value="C:plasma membrane"/>
    <property type="evidence" value="ECO:0007669"/>
    <property type="project" value="UniProtKB-SubCell"/>
</dbReference>
<accession>A0ABD4K9L4</accession>
<dbReference type="PANTHER" id="PTHR30250">
    <property type="entry name" value="PST FAMILY PREDICTED COLANIC ACID TRANSPORTER"/>
    <property type="match status" value="1"/>
</dbReference>
<name>A0ABD4K9L4_9ENTR</name>
<evidence type="ECO:0000256" key="3">
    <source>
        <dbReference type="ARBA" id="ARBA00022692"/>
    </source>
</evidence>
<feature type="transmembrane region" description="Helical" evidence="6">
    <location>
        <begin position="156"/>
        <end position="174"/>
    </location>
</feature>
<evidence type="ECO:0000256" key="6">
    <source>
        <dbReference type="SAM" id="Phobius"/>
    </source>
</evidence>
<protein>
    <submittedName>
        <fullName evidence="7">Oligosaccharide flippase family protein</fullName>
    </submittedName>
</protein>
<evidence type="ECO:0000313" key="8">
    <source>
        <dbReference type="Proteomes" id="UP000628560"/>
    </source>
</evidence>
<proteinExistence type="predicted"/>
<dbReference type="Proteomes" id="UP000628560">
    <property type="component" value="Unassembled WGS sequence"/>
</dbReference>
<feature type="transmembrane region" description="Helical" evidence="6">
    <location>
        <begin position="71"/>
        <end position="93"/>
    </location>
</feature>
<keyword evidence="5 6" id="KW-0472">Membrane</keyword>
<dbReference type="RefSeq" id="WP_194512976.1">
    <property type="nucleotide sequence ID" value="NZ_JADIXP010000005.1"/>
</dbReference>